<proteinExistence type="predicted"/>
<dbReference type="AlphaFoldDB" id="A0A6I4MT42"/>
<dbReference type="Proteomes" id="UP000462055">
    <property type="component" value="Unassembled WGS sequence"/>
</dbReference>
<gene>
    <name evidence="1" type="ORF">F8568_034905</name>
</gene>
<dbReference type="RefSeq" id="WP_151597968.1">
    <property type="nucleotide sequence ID" value="NZ_WBMS02000038.1"/>
</dbReference>
<evidence type="ECO:0000313" key="2">
    <source>
        <dbReference type="Proteomes" id="UP000462055"/>
    </source>
</evidence>
<evidence type="ECO:0000313" key="1">
    <source>
        <dbReference type="EMBL" id="MWA05466.1"/>
    </source>
</evidence>
<organism evidence="1 2">
    <name type="scientific">Actinomadura physcomitrii</name>
    <dbReference type="NCBI Taxonomy" id="2650748"/>
    <lineage>
        <taxon>Bacteria</taxon>
        <taxon>Bacillati</taxon>
        <taxon>Actinomycetota</taxon>
        <taxon>Actinomycetes</taxon>
        <taxon>Streptosporangiales</taxon>
        <taxon>Thermomonosporaceae</taxon>
        <taxon>Actinomadura</taxon>
    </lineage>
</organism>
<dbReference type="EMBL" id="WBMS02000038">
    <property type="protein sequence ID" value="MWA05466.1"/>
    <property type="molecule type" value="Genomic_DNA"/>
</dbReference>
<comment type="caution">
    <text evidence="1">The sequence shown here is derived from an EMBL/GenBank/DDBJ whole genome shotgun (WGS) entry which is preliminary data.</text>
</comment>
<dbReference type="InterPro" id="IPR025335">
    <property type="entry name" value="DUF4241"/>
</dbReference>
<reference evidence="1" key="1">
    <citation type="submission" date="2019-12" db="EMBL/GenBank/DDBJ databases">
        <title>Actinomadura physcomitrii sp. nov., a novel actinomycete isolated from moss [Physcomitrium sphaericum (Ludw) Fuernr].</title>
        <authorList>
            <person name="Zhuang X."/>
        </authorList>
    </citation>
    <scope>NUCLEOTIDE SEQUENCE [LARGE SCALE GENOMIC DNA]</scope>
    <source>
        <strain evidence="1">LD22</strain>
    </source>
</reference>
<protein>
    <submittedName>
        <fullName evidence="1">DUF4241 domain-containing protein</fullName>
    </submittedName>
</protein>
<sequence>MELRTGDPELNIVVFKCGMGDGAYPTWIGRSADGDITWVVSDLELLHHGTALDFPGV</sequence>
<name>A0A6I4MT42_9ACTN</name>
<accession>A0A6I4MT42</accession>
<keyword evidence="2" id="KW-1185">Reference proteome</keyword>
<dbReference type="Pfam" id="PF14025">
    <property type="entry name" value="DUF4241"/>
    <property type="match status" value="1"/>
</dbReference>